<feature type="compositionally biased region" description="Basic and acidic residues" evidence="1">
    <location>
        <begin position="259"/>
        <end position="282"/>
    </location>
</feature>
<name>A0ABV4GCZ8_9BRAD</name>
<gene>
    <name evidence="2" type="ORF">ABH992_002198</name>
</gene>
<proteinExistence type="predicted"/>
<evidence type="ECO:0000256" key="1">
    <source>
        <dbReference type="SAM" id="MobiDB-lite"/>
    </source>
</evidence>
<comment type="caution">
    <text evidence="2">The sequence shown here is derived from an EMBL/GenBank/DDBJ whole genome shotgun (WGS) entry which is preliminary data.</text>
</comment>
<protein>
    <submittedName>
        <fullName evidence="2">Uncharacterized protein</fullName>
    </submittedName>
</protein>
<feature type="region of interest" description="Disordered" evidence="1">
    <location>
        <begin position="245"/>
        <end position="298"/>
    </location>
</feature>
<evidence type="ECO:0000313" key="3">
    <source>
        <dbReference type="Proteomes" id="UP001565474"/>
    </source>
</evidence>
<dbReference type="EMBL" id="JBGBZN010000002">
    <property type="protein sequence ID" value="MEY9469799.1"/>
    <property type="molecule type" value="Genomic_DNA"/>
</dbReference>
<reference evidence="2 3" key="1">
    <citation type="submission" date="2024-07" db="EMBL/GenBank/DDBJ databases">
        <title>Genomic Encyclopedia of Type Strains, Phase V (KMG-V): Genome sequencing to study the core and pangenomes of soil and plant-associated prokaryotes.</title>
        <authorList>
            <person name="Whitman W."/>
        </authorList>
    </citation>
    <scope>NUCLEOTIDE SEQUENCE [LARGE SCALE GENOMIC DNA]</scope>
    <source>
        <strain evidence="2 3">USDA 222</strain>
    </source>
</reference>
<accession>A0ABV4GCZ8</accession>
<evidence type="ECO:0000313" key="2">
    <source>
        <dbReference type="EMBL" id="MEY9469799.1"/>
    </source>
</evidence>
<organism evidence="2 3">
    <name type="scientific">Bradyrhizobium yuanmingense</name>
    <dbReference type="NCBI Taxonomy" id="108015"/>
    <lineage>
        <taxon>Bacteria</taxon>
        <taxon>Pseudomonadati</taxon>
        <taxon>Pseudomonadota</taxon>
        <taxon>Alphaproteobacteria</taxon>
        <taxon>Hyphomicrobiales</taxon>
        <taxon>Nitrobacteraceae</taxon>
        <taxon>Bradyrhizobium</taxon>
    </lineage>
</organism>
<keyword evidence="3" id="KW-1185">Reference proteome</keyword>
<dbReference type="RefSeq" id="WP_157785089.1">
    <property type="nucleotide sequence ID" value="NZ_JBGBYD010000002.1"/>
</dbReference>
<dbReference type="Proteomes" id="UP001565474">
    <property type="component" value="Unassembled WGS sequence"/>
</dbReference>
<sequence>MPAMIGMTIGDTNQNATSQFCDLRKFAKCFILRRISCVRQLLTTDPYDLPGHGEWMVGKAGIKRGAAKVGRAKRTKTPGASSITNAKAKRFKRPNSLTLSDLFLWISVVDECQYRPHGALERAQIVEGFPTSGNLSQRLSELESKFGKLFFDRSIVGRRDKRPASRRHRSAVPSLRGAALAEIFVLIEHLYRWATTIGGWPEKEYQDLKEVKQAVMSMLNWPPLRTLERTTGMDRIGRSIAWRSRLQKRKRSDSPGKFSDLKPMRPEPEYKPSDLAEAALERRRQKRPRRETLKKAIV</sequence>